<comment type="subcellular location">
    <subcellularLocation>
        <location evidence="2">Nucleus</location>
    </subcellularLocation>
</comment>
<dbReference type="InterPro" id="IPR027806">
    <property type="entry name" value="HARBI1_dom"/>
</dbReference>
<dbReference type="Proteomes" id="UP001151760">
    <property type="component" value="Unassembled WGS sequence"/>
</dbReference>
<evidence type="ECO:0000256" key="7">
    <source>
        <dbReference type="ARBA" id="ARBA00023242"/>
    </source>
</evidence>
<dbReference type="PANTHER" id="PTHR22930:SF277">
    <property type="entry name" value="HARBINGER TRANSPOSASE-DERIVED NUCLEASE DOMAIN-CONTAINING PROTEIN"/>
    <property type="match status" value="1"/>
</dbReference>
<dbReference type="EMBL" id="BQNB010015864">
    <property type="protein sequence ID" value="GJT45014.1"/>
    <property type="molecule type" value="Genomic_DNA"/>
</dbReference>
<accession>A0ABQ5E455</accession>
<evidence type="ECO:0000313" key="10">
    <source>
        <dbReference type="EMBL" id="GJT45014.1"/>
    </source>
</evidence>
<comment type="cofactor">
    <cofactor evidence="1">
        <name>a divalent metal cation</name>
        <dbReference type="ChEBI" id="CHEBI:60240"/>
    </cofactor>
</comment>
<comment type="caution">
    <text evidence="10">The sequence shown here is derived from an EMBL/GenBank/DDBJ whole genome shotgun (WGS) entry which is preliminary data.</text>
</comment>
<reference evidence="10" key="1">
    <citation type="journal article" date="2022" name="Int. J. Mol. Sci.">
        <title>Draft Genome of Tanacetum Coccineum: Genomic Comparison of Closely Related Tanacetum-Family Plants.</title>
        <authorList>
            <person name="Yamashiro T."/>
            <person name="Shiraishi A."/>
            <person name="Nakayama K."/>
            <person name="Satake H."/>
        </authorList>
    </citation>
    <scope>NUCLEOTIDE SEQUENCE</scope>
</reference>
<comment type="similarity">
    <text evidence="3">Belongs to the HARBI1 family.</text>
</comment>
<feature type="domain" description="DDE Tnp4" evidence="9">
    <location>
        <begin position="686"/>
        <end position="846"/>
    </location>
</feature>
<name>A0ABQ5E455_9ASTR</name>
<dbReference type="Pfam" id="PF13359">
    <property type="entry name" value="DDE_Tnp_4"/>
    <property type="match status" value="1"/>
</dbReference>
<protein>
    <submittedName>
        <fullName evidence="10">Antagonist of like heterochromatin protein 1-like protein</fullName>
    </submittedName>
</protein>
<keyword evidence="6" id="KW-0378">Hydrolase</keyword>
<evidence type="ECO:0000256" key="8">
    <source>
        <dbReference type="SAM" id="MobiDB-lite"/>
    </source>
</evidence>
<feature type="compositionally biased region" description="Acidic residues" evidence="8">
    <location>
        <begin position="358"/>
        <end position="368"/>
    </location>
</feature>
<evidence type="ECO:0000259" key="9">
    <source>
        <dbReference type="Pfam" id="PF13359"/>
    </source>
</evidence>
<evidence type="ECO:0000256" key="4">
    <source>
        <dbReference type="ARBA" id="ARBA00022722"/>
    </source>
</evidence>
<proteinExistence type="inferred from homology"/>
<keyword evidence="4" id="KW-0540">Nuclease</keyword>
<gene>
    <name evidence="10" type="ORF">Tco_0953729</name>
</gene>
<organism evidence="10 11">
    <name type="scientific">Tanacetum coccineum</name>
    <dbReference type="NCBI Taxonomy" id="301880"/>
    <lineage>
        <taxon>Eukaryota</taxon>
        <taxon>Viridiplantae</taxon>
        <taxon>Streptophyta</taxon>
        <taxon>Embryophyta</taxon>
        <taxon>Tracheophyta</taxon>
        <taxon>Spermatophyta</taxon>
        <taxon>Magnoliopsida</taxon>
        <taxon>eudicotyledons</taxon>
        <taxon>Gunneridae</taxon>
        <taxon>Pentapetalae</taxon>
        <taxon>asterids</taxon>
        <taxon>campanulids</taxon>
        <taxon>Asterales</taxon>
        <taxon>Asteraceae</taxon>
        <taxon>Asteroideae</taxon>
        <taxon>Anthemideae</taxon>
        <taxon>Anthemidinae</taxon>
        <taxon>Tanacetum</taxon>
    </lineage>
</organism>
<reference evidence="10" key="2">
    <citation type="submission" date="2022-01" db="EMBL/GenBank/DDBJ databases">
        <authorList>
            <person name="Yamashiro T."/>
            <person name="Shiraishi A."/>
            <person name="Satake H."/>
            <person name="Nakayama K."/>
        </authorList>
    </citation>
    <scope>NUCLEOTIDE SEQUENCE</scope>
</reference>
<evidence type="ECO:0000256" key="3">
    <source>
        <dbReference type="ARBA" id="ARBA00006958"/>
    </source>
</evidence>
<feature type="region of interest" description="Disordered" evidence="8">
    <location>
        <begin position="355"/>
        <end position="376"/>
    </location>
</feature>
<keyword evidence="7" id="KW-0539">Nucleus</keyword>
<sequence>MYQPPSEPSRQEEFEHIVMNFILDQEARVRQLEDYMRAIAEEFMEFSSEVARRLKERIKENENKPRKIEKITKYPDTKVLENSAKRDLLENLEKKTFPTSTNILCIRHAMSKRARSTRGQTSSSREETMEERVCKFGLFDNGNHQMNYNNLVGRSIHSGDVVDSEFLSNNGLARSILLFYINTDTFSGPQWVNLFQINEPIFRELVRKFLDSYEFLTPPPCRESRDVATLSGLRNAEMINATRLTHSFWPSIGDDMFNVGNTKAQSIRNPRIKLAHRCIMMTITGRKENTNRVTKIDLFYLYCIFGEGVVCNIPYWLAKYLKSVRDKSLIFGGMFVTRIARSFSLLTNEMPATRGVVEEGEGDDEEGDREGGNEGVGGSADIYRNMSQGDWQVCQARWMDQQDEYRKTYLLEDKQILSVGVFDEVFCIWKTFGGNTRDLSSFGEESDKTTDLHQHCSRISPQKLETASQITRDAVTTISKTASQDLKTASDCTSIFCINIQDMQLIQKLQDEQKCMKKVFEDMSGSCEHKSNQDRDQLLSHPRQYDYKQQLDCDVQSEISSFAKRRKVDEQENRNVSPVAVENGGVHRRVWVKERSKGWWKYHDSDECSDRRCLYSKITTGDPLRTVSSLFGLGISTCHKLVLEVCAAIKAVLMPKFLQWPDEERQKEIKSTFGSISGIPNVNGSIYTTHISIIAPKTNPEAYFNKKHTSRNQKPSYSTTVQGLVDPRGVFTDICIGYPGSMSDEQILENSALSKRSKMGKLQNTWVVGNSGYPLKDWILVPYKHQIPHMESAKHSTKKRQITKHIAKDAYAFMRLKGRWGCLQKRTEVKLQELPMVLGACCVLHNICEMNNEEMDADLRFDMYNDEMELAEDSKKRISVNALQARDSIAHNLLHHSS</sequence>
<dbReference type="InterPro" id="IPR045249">
    <property type="entry name" value="HARBI1-like"/>
</dbReference>
<keyword evidence="5" id="KW-0479">Metal-binding</keyword>
<keyword evidence="11" id="KW-1185">Reference proteome</keyword>
<dbReference type="PANTHER" id="PTHR22930">
    <property type="match status" value="1"/>
</dbReference>
<evidence type="ECO:0000256" key="5">
    <source>
        <dbReference type="ARBA" id="ARBA00022723"/>
    </source>
</evidence>
<evidence type="ECO:0000256" key="2">
    <source>
        <dbReference type="ARBA" id="ARBA00004123"/>
    </source>
</evidence>
<evidence type="ECO:0000256" key="1">
    <source>
        <dbReference type="ARBA" id="ARBA00001968"/>
    </source>
</evidence>
<evidence type="ECO:0000256" key="6">
    <source>
        <dbReference type="ARBA" id="ARBA00022801"/>
    </source>
</evidence>
<evidence type="ECO:0000313" key="11">
    <source>
        <dbReference type="Proteomes" id="UP001151760"/>
    </source>
</evidence>